<name>D2VUL3_NAEGR</name>
<feature type="domain" description="Glycosyl transferase 48" evidence="1">
    <location>
        <begin position="56"/>
        <end position="442"/>
    </location>
</feature>
<dbReference type="KEGG" id="ngr:NAEGRDRAFT_52381"/>
<organism evidence="3">
    <name type="scientific">Naegleria gruberi</name>
    <name type="common">Amoeba</name>
    <dbReference type="NCBI Taxonomy" id="5762"/>
    <lineage>
        <taxon>Eukaryota</taxon>
        <taxon>Discoba</taxon>
        <taxon>Heterolobosea</taxon>
        <taxon>Tetramitia</taxon>
        <taxon>Eutetramitia</taxon>
        <taxon>Vahlkampfiidae</taxon>
        <taxon>Naegleria</taxon>
    </lineage>
</organism>
<evidence type="ECO:0000259" key="1">
    <source>
        <dbReference type="Pfam" id="PF02364"/>
    </source>
</evidence>
<keyword evidence="3" id="KW-1185">Reference proteome</keyword>
<dbReference type="PANTHER" id="PTHR12741:SF48">
    <property type="entry name" value="1,3-BETA-GLUCAN SYNTHASE COMPONENT FKS1-RELATED"/>
    <property type="match status" value="1"/>
</dbReference>
<dbReference type="GeneID" id="8850900"/>
<dbReference type="eggNOG" id="KOG0916">
    <property type="taxonomic scope" value="Eukaryota"/>
</dbReference>
<evidence type="ECO:0000313" key="2">
    <source>
        <dbReference type="EMBL" id="EFC39472.1"/>
    </source>
</evidence>
<dbReference type="EMBL" id="GG738899">
    <property type="protein sequence ID" value="EFC39472.1"/>
    <property type="molecule type" value="Genomic_DNA"/>
</dbReference>
<dbReference type="GO" id="GO:0006075">
    <property type="term" value="P:(1-&gt;3)-beta-D-glucan biosynthetic process"/>
    <property type="evidence" value="ECO:0007669"/>
    <property type="project" value="InterPro"/>
</dbReference>
<dbReference type="VEuPathDB" id="AmoebaDB:NAEGRDRAFT_52381"/>
<dbReference type="Proteomes" id="UP000006671">
    <property type="component" value="Unassembled WGS sequence"/>
</dbReference>
<dbReference type="GO" id="GO:0000148">
    <property type="term" value="C:1,3-beta-D-glucan synthase complex"/>
    <property type="evidence" value="ECO:0007669"/>
    <property type="project" value="InterPro"/>
</dbReference>
<gene>
    <name evidence="2" type="ORF">NAEGRDRAFT_52381</name>
</gene>
<dbReference type="PANTHER" id="PTHR12741">
    <property type="entry name" value="LYST-INTERACTING PROTEIN LIP5 DOPAMINE RESPONSIVE PROTEIN DRG-1"/>
    <property type="match status" value="1"/>
</dbReference>
<dbReference type="GO" id="GO:0005886">
    <property type="term" value="C:plasma membrane"/>
    <property type="evidence" value="ECO:0007669"/>
    <property type="project" value="TreeGrafter"/>
</dbReference>
<dbReference type="OrthoDB" id="1880850at2759"/>
<dbReference type="InParanoid" id="D2VUL3"/>
<protein>
    <submittedName>
        <fullName evidence="2">Predicted protein</fullName>
    </submittedName>
</protein>
<evidence type="ECO:0000313" key="3">
    <source>
        <dbReference type="Proteomes" id="UP000006671"/>
    </source>
</evidence>
<dbReference type="STRING" id="5762.D2VUL3"/>
<reference evidence="2 3" key="1">
    <citation type="journal article" date="2010" name="Cell">
        <title>The genome of Naegleria gruberi illuminates early eukaryotic versatility.</title>
        <authorList>
            <person name="Fritz-Laylin L.K."/>
            <person name="Prochnik S.E."/>
            <person name="Ginger M.L."/>
            <person name="Dacks J.B."/>
            <person name="Carpenter M.L."/>
            <person name="Field M.C."/>
            <person name="Kuo A."/>
            <person name="Paredez A."/>
            <person name="Chapman J."/>
            <person name="Pham J."/>
            <person name="Shu S."/>
            <person name="Neupane R."/>
            <person name="Cipriano M."/>
            <person name="Mancuso J."/>
            <person name="Tu H."/>
            <person name="Salamov A."/>
            <person name="Lindquist E."/>
            <person name="Shapiro H."/>
            <person name="Lucas S."/>
            <person name="Grigoriev I.V."/>
            <person name="Cande W.Z."/>
            <person name="Fulton C."/>
            <person name="Rokhsar D.S."/>
            <person name="Dawson S.C."/>
        </authorList>
    </citation>
    <scope>NUCLEOTIDE SEQUENCE [LARGE SCALE GENOMIC DNA]</scope>
    <source>
        <strain evidence="2 3">NEG-M</strain>
    </source>
</reference>
<dbReference type="InterPro" id="IPR003440">
    <property type="entry name" value="Glyco_trans_48_dom"/>
</dbReference>
<dbReference type="RefSeq" id="XP_002672216.1">
    <property type="nucleotide sequence ID" value="XM_002672170.1"/>
</dbReference>
<sequence length="447" mass="52003">MAIERLILDETQPQQQDHILKVCYPSDSQPTIENLVNLDTQIEKSFQDFSAAERDYLQCIYKSGLQRLIPFQKHKKTTLDIVVVLCAEQVYSKDDESRTKFKWISDRFKLDTLNRTQDEIRKIMSLKEQTIYKTVKGLADFKKGMEDYYSILDCNEEDRISVNYYLCLQKYHGLDENYFPKIEEDMSEIQKKRIQSEIDFTNEINELCMEFPFIRRIYEKQISDQFIKIEHLDSYFNNCQILDSVKLQRKINCKFYGEGKSMNQLNSAMFLKGKYMLSLDSNMDAYYFEGIKFPCLMQEVMNSKSHIFGMRTHTYTAFTSQVGKNMACAEHVFVATCYKAMCLLGSRLHYGNADILDREFFIEKGLFADADRYLNLSEDVFLGKRCLKFGGIIRYSEGVTFGKGRETNLKESAGFYTKIAGGAAMQSSSSIEYELNSSLPLCMLMPL</sequence>
<proteinExistence type="predicted"/>
<dbReference type="GO" id="GO:0003843">
    <property type="term" value="F:1,3-beta-D-glucan synthase activity"/>
    <property type="evidence" value="ECO:0007669"/>
    <property type="project" value="InterPro"/>
</dbReference>
<accession>D2VUL3</accession>
<dbReference type="Pfam" id="PF02364">
    <property type="entry name" value="Glucan_synthase"/>
    <property type="match status" value="1"/>
</dbReference>
<dbReference type="AlphaFoldDB" id="D2VUL3"/>